<dbReference type="InterPro" id="IPR025724">
    <property type="entry name" value="GAG-pre-integrase_dom"/>
</dbReference>
<name>A0A5P1ERG5_ASPOF</name>
<feature type="domain" description="Integrase catalytic" evidence="1">
    <location>
        <begin position="80"/>
        <end position="165"/>
    </location>
</feature>
<dbReference type="InterPro" id="IPR001584">
    <property type="entry name" value="Integrase_cat-core"/>
</dbReference>
<reference evidence="3" key="1">
    <citation type="journal article" date="2017" name="Nat. Commun.">
        <title>The asparagus genome sheds light on the origin and evolution of a young Y chromosome.</title>
        <authorList>
            <person name="Harkess A."/>
            <person name="Zhou J."/>
            <person name="Xu C."/>
            <person name="Bowers J.E."/>
            <person name="Van der Hulst R."/>
            <person name="Ayyampalayam S."/>
            <person name="Mercati F."/>
            <person name="Riccardi P."/>
            <person name="McKain M.R."/>
            <person name="Kakrana A."/>
            <person name="Tang H."/>
            <person name="Ray J."/>
            <person name="Groenendijk J."/>
            <person name="Arikit S."/>
            <person name="Mathioni S.M."/>
            <person name="Nakano M."/>
            <person name="Shan H."/>
            <person name="Telgmann-Rauber A."/>
            <person name="Kanno A."/>
            <person name="Yue Z."/>
            <person name="Chen H."/>
            <person name="Li W."/>
            <person name="Chen Y."/>
            <person name="Xu X."/>
            <person name="Zhang Y."/>
            <person name="Luo S."/>
            <person name="Chen H."/>
            <person name="Gao J."/>
            <person name="Mao Z."/>
            <person name="Pires J.C."/>
            <person name="Luo M."/>
            <person name="Kudrna D."/>
            <person name="Wing R.A."/>
            <person name="Meyers B.C."/>
            <person name="Yi K."/>
            <person name="Kong H."/>
            <person name="Lavrijsen P."/>
            <person name="Sunseri F."/>
            <person name="Falavigna A."/>
            <person name="Ye Y."/>
            <person name="Leebens-Mack J.H."/>
            <person name="Chen G."/>
        </authorList>
    </citation>
    <scope>NUCLEOTIDE SEQUENCE [LARGE SCALE GENOMIC DNA]</scope>
    <source>
        <strain evidence="3">cv. DH0086</strain>
    </source>
</reference>
<organism evidence="2 3">
    <name type="scientific">Asparagus officinalis</name>
    <name type="common">Garden asparagus</name>
    <dbReference type="NCBI Taxonomy" id="4686"/>
    <lineage>
        <taxon>Eukaryota</taxon>
        <taxon>Viridiplantae</taxon>
        <taxon>Streptophyta</taxon>
        <taxon>Embryophyta</taxon>
        <taxon>Tracheophyta</taxon>
        <taxon>Spermatophyta</taxon>
        <taxon>Magnoliopsida</taxon>
        <taxon>Liliopsida</taxon>
        <taxon>Asparagales</taxon>
        <taxon>Asparagaceae</taxon>
        <taxon>Asparagoideae</taxon>
        <taxon>Asparagus</taxon>
    </lineage>
</organism>
<dbReference type="AlphaFoldDB" id="A0A5P1ERG5"/>
<sequence>MKGKKINILYILEGSTVTGAAAVSSSEDSDSDITHLWHMRLGHMSERGLDILSKQGLLCGQKTSKLDFYEHCVFGKHHRVSFSTGVRRTKGTLDYIHSDIWGPFQVPSKGGARFLLTLIDDYSRKVWVYPLKHKSDVFATFKQWKVMIEKQRGKKVKNLRTDNGM</sequence>
<dbReference type="InterPro" id="IPR036397">
    <property type="entry name" value="RNaseH_sf"/>
</dbReference>
<dbReference type="PANTHER" id="PTHR42648">
    <property type="entry name" value="TRANSPOSASE, PUTATIVE-RELATED"/>
    <property type="match status" value="1"/>
</dbReference>
<gene>
    <name evidence="2" type="ORF">A4U43_C05F12960</name>
</gene>
<evidence type="ECO:0000313" key="2">
    <source>
        <dbReference type="EMBL" id="ONK68536.1"/>
    </source>
</evidence>
<dbReference type="GO" id="GO:0015074">
    <property type="term" value="P:DNA integration"/>
    <property type="evidence" value="ECO:0007669"/>
    <property type="project" value="InterPro"/>
</dbReference>
<evidence type="ECO:0000259" key="1">
    <source>
        <dbReference type="PROSITE" id="PS50994"/>
    </source>
</evidence>
<dbReference type="Gene3D" id="3.30.420.10">
    <property type="entry name" value="Ribonuclease H-like superfamily/Ribonuclease H"/>
    <property type="match status" value="1"/>
</dbReference>
<proteinExistence type="predicted"/>
<keyword evidence="3" id="KW-1185">Reference proteome</keyword>
<dbReference type="InterPro" id="IPR012337">
    <property type="entry name" value="RNaseH-like_sf"/>
</dbReference>
<evidence type="ECO:0000313" key="3">
    <source>
        <dbReference type="Proteomes" id="UP000243459"/>
    </source>
</evidence>
<dbReference type="OMA" id="CDPCIVG"/>
<dbReference type="Pfam" id="PF13976">
    <property type="entry name" value="gag_pre-integrs"/>
    <property type="match status" value="1"/>
</dbReference>
<accession>A0A5P1ERG5</accession>
<protein>
    <recommendedName>
        <fullName evidence="1">Integrase catalytic domain-containing protein</fullName>
    </recommendedName>
</protein>
<dbReference type="InterPro" id="IPR039537">
    <property type="entry name" value="Retrotran_Ty1/copia-like"/>
</dbReference>
<dbReference type="SUPFAM" id="SSF53098">
    <property type="entry name" value="Ribonuclease H-like"/>
    <property type="match status" value="1"/>
</dbReference>
<dbReference type="PANTHER" id="PTHR42648:SF28">
    <property type="entry name" value="TRANSPOSON-ENCODED PROTEIN WITH RIBONUCLEASE H-LIKE AND RETROVIRUS ZINC FINGER-LIKE DOMAINS"/>
    <property type="match status" value="1"/>
</dbReference>
<dbReference type="Proteomes" id="UP000243459">
    <property type="component" value="Chromosome 5"/>
</dbReference>
<dbReference type="PROSITE" id="PS50994">
    <property type="entry name" value="INTEGRASE"/>
    <property type="match status" value="1"/>
</dbReference>
<dbReference type="GO" id="GO:0003676">
    <property type="term" value="F:nucleic acid binding"/>
    <property type="evidence" value="ECO:0007669"/>
    <property type="project" value="InterPro"/>
</dbReference>
<dbReference type="Gramene" id="ONK68536">
    <property type="protein sequence ID" value="ONK68536"/>
    <property type="gene ID" value="A4U43_C05F12960"/>
</dbReference>
<dbReference type="EMBL" id="CM007385">
    <property type="protein sequence ID" value="ONK68536.1"/>
    <property type="molecule type" value="Genomic_DNA"/>
</dbReference>
<dbReference type="Pfam" id="PF00665">
    <property type="entry name" value="rve"/>
    <property type="match status" value="1"/>
</dbReference>